<dbReference type="SUPFAM" id="SSF141371">
    <property type="entry name" value="PilZ domain-like"/>
    <property type="match status" value="1"/>
</dbReference>
<dbReference type="RefSeq" id="WP_386722970.1">
    <property type="nucleotide sequence ID" value="NZ_JBHRSZ010000007.1"/>
</dbReference>
<proteinExistence type="predicted"/>
<feature type="domain" description="PilZ" evidence="1">
    <location>
        <begin position="16"/>
        <end position="116"/>
    </location>
</feature>
<reference evidence="3" key="1">
    <citation type="journal article" date="2019" name="Int. J. Syst. Evol. Microbiol.">
        <title>The Global Catalogue of Microorganisms (GCM) 10K type strain sequencing project: providing services to taxonomists for standard genome sequencing and annotation.</title>
        <authorList>
            <consortium name="The Broad Institute Genomics Platform"/>
            <consortium name="The Broad Institute Genome Sequencing Center for Infectious Disease"/>
            <person name="Wu L."/>
            <person name="Ma J."/>
        </authorList>
    </citation>
    <scope>NUCLEOTIDE SEQUENCE [LARGE SCALE GENOMIC DNA]</scope>
    <source>
        <strain evidence="3">KCTC 52438</strain>
    </source>
</reference>
<dbReference type="EMBL" id="JBHRSZ010000007">
    <property type="protein sequence ID" value="MFC3153051.1"/>
    <property type="molecule type" value="Genomic_DNA"/>
</dbReference>
<accession>A0ABV7HK61</accession>
<name>A0ABV7HK61_9GAMM</name>
<gene>
    <name evidence="2" type="ORF">ACFOEK_18565</name>
</gene>
<organism evidence="2 3">
    <name type="scientific">Litoribrevibacter euphylliae</name>
    <dbReference type="NCBI Taxonomy" id="1834034"/>
    <lineage>
        <taxon>Bacteria</taxon>
        <taxon>Pseudomonadati</taxon>
        <taxon>Pseudomonadota</taxon>
        <taxon>Gammaproteobacteria</taxon>
        <taxon>Oceanospirillales</taxon>
        <taxon>Oceanospirillaceae</taxon>
        <taxon>Litoribrevibacter</taxon>
    </lineage>
</organism>
<comment type="caution">
    <text evidence="2">The sequence shown here is derived from an EMBL/GenBank/DDBJ whole genome shotgun (WGS) entry which is preliminary data.</text>
</comment>
<dbReference type="Pfam" id="PF07238">
    <property type="entry name" value="PilZ"/>
    <property type="match status" value="1"/>
</dbReference>
<dbReference type="Proteomes" id="UP001595476">
    <property type="component" value="Unassembled WGS sequence"/>
</dbReference>
<protein>
    <submittedName>
        <fullName evidence="2">PilZ domain-containing protein</fullName>
    </submittedName>
</protein>
<evidence type="ECO:0000313" key="2">
    <source>
        <dbReference type="EMBL" id="MFC3153051.1"/>
    </source>
</evidence>
<dbReference type="Gene3D" id="2.40.10.220">
    <property type="entry name" value="predicted glycosyltransferase like domains"/>
    <property type="match status" value="1"/>
</dbReference>
<dbReference type="InterPro" id="IPR009875">
    <property type="entry name" value="PilZ_domain"/>
</dbReference>
<evidence type="ECO:0000259" key="1">
    <source>
        <dbReference type="Pfam" id="PF07238"/>
    </source>
</evidence>
<keyword evidence="3" id="KW-1185">Reference proteome</keyword>
<evidence type="ECO:0000313" key="3">
    <source>
        <dbReference type="Proteomes" id="UP001595476"/>
    </source>
</evidence>
<sequence length="120" mass="13681">MAAMFAINDISEGGSRRQSVRRMAFWSVIFQDLSGKWFRAKTDNVSSGGMQMMTDTAFPVGTKLFIKMPLVYREHKKQIEAIVETKYSVATSAGFKTGMMFTRITNADREFLRAYSEKEI</sequence>